<evidence type="ECO:0000313" key="5">
    <source>
        <dbReference type="Proteomes" id="UP000824049"/>
    </source>
</evidence>
<reference evidence="4" key="1">
    <citation type="journal article" date="2021" name="PeerJ">
        <title>Extensive microbial diversity within the chicken gut microbiome revealed by metagenomics and culture.</title>
        <authorList>
            <person name="Gilroy R."/>
            <person name="Ravi A."/>
            <person name="Getino M."/>
            <person name="Pursley I."/>
            <person name="Horton D.L."/>
            <person name="Alikhan N.F."/>
            <person name="Baker D."/>
            <person name="Gharbi K."/>
            <person name="Hall N."/>
            <person name="Watson M."/>
            <person name="Adriaenssens E.M."/>
            <person name="Foster-Nyarko E."/>
            <person name="Jarju S."/>
            <person name="Secka A."/>
            <person name="Antonio M."/>
            <person name="Oren A."/>
            <person name="Chaudhuri R.R."/>
            <person name="La Ragione R."/>
            <person name="Hildebrand F."/>
            <person name="Pallen M.J."/>
        </authorList>
    </citation>
    <scope>NUCLEOTIDE SEQUENCE</scope>
    <source>
        <strain evidence="4">CHK179-28034</strain>
    </source>
</reference>
<evidence type="ECO:0000256" key="1">
    <source>
        <dbReference type="ARBA" id="ARBA00022679"/>
    </source>
</evidence>
<dbReference type="Proteomes" id="UP000824049">
    <property type="component" value="Unassembled WGS sequence"/>
</dbReference>
<dbReference type="Gene3D" id="3.40.50.300">
    <property type="entry name" value="P-loop containing nucleotide triphosphate hydrolases"/>
    <property type="match status" value="1"/>
</dbReference>
<dbReference type="InterPro" id="IPR037359">
    <property type="entry name" value="NST/OST"/>
</dbReference>
<dbReference type="SUPFAM" id="SSF52540">
    <property type="entry name" value="P-loop containing nucleoside triphosphate hydrolases"/>
    <property type="match status" value="1"/>
</dbReference>
<reference evidence="4" key="2">
    <citation type="submission" date="2021-04" db="EMBL/GenBank/DDBJ databases">
        <authorList>
            <person name="Gilroy R."/>
        </authorList>
    </citation>
    <scope>NUCLEOTIDE SEQUENCE</scope>
    <source>
        <strain evidence="4">CHK179-28034</strain>
    </source>
</reference>
<dbReference type="InterPro" id="IPR027417">
    <property type="entry name" value="P-loop_NTPase"/>
</dbReference>
<keyword evidence="2" id="KW-0325">Glycoprotein</keyword>
<dbReference type="GO" id="GO:0008146">
    <property type="term" value="F:sulfotransferase activity"/>
    <property type="evidence" value="ECO:0007669"/>
    <property type="project" value="InterPro"/>
</dbReference>
<proteinExistence type="predicted"/>
<evidence type="ECO:0000256" key="2">
    <source>
        <dbReference type="ARBA" id="ARBA00023180"/>
    </source>
</evidence>
<protein>
    <submittedName>
        <fullName evidence="4">Sulfotransferase domain-containing protein</fullName>
    </submittedName>
</protein>
<dbReference type="EMBL" id="DXBR01000040">
    <property type="protein sequence ID" value="HIZ39070.1"/>
    <property type="molecule type" value="Genomic_DNA"/>
</dbReference>
<evidence type="ECO:0000313" key="4">
    <source>
        <dbReference type="EMBL" id="HIZ39070.1"/>
    </source>
</evidence>
<dbReference type="Pfam" id="PF00685">
    <property type="entry name" value="Sulfotransfer_1"/>
    <property type="match status" value="1"/>
</dbReference>
<organism evidence="4 5">
    <name type="scientific">Candidatus Anaerobutyricum stercoris</name>
    <dbReference type="NCBI Taxonomy" id="2838457"/>
    <lineage>
        <taxon>Bacteria</taxon>
        <taxon>Bacillati</taxon>
        <taxon>Bacillota</taxon>
        <taxon>Clostridia</taxon>
        <taxon>Lachnospirales</taxon>
        <taxon>Lachnospiraceae</taxon>
        <taxon>Anaerobutyricum</taxon>
    </lineage>
</organism>
<accession>A0A9D2EKJ1</accession>
<sequence>MKPAFICIGFQKCGTTSLYDILRQHEGICLTEGVKEPMFYRVPLFRFFLGEKWYEKRYFGHVRPEDGRMAGEVNAGLGFQGCAAKIGKDFPEETRLIFLMRDPADRCYSAYKYFLALGFLPCRTVRDDKKRGHAAAFDRYVNSILHSRFHRKGIMIRRLKYLCFSQGNYAWCIEEYLKYFPKENMKFVFFEELIEDEQRVAEDILDFIRVEKNSGINYNIKSNESVFCAVSPLRSKVIYLFQGVYHILIDFLHLGRFPKVRHVLRKFFRWIQNMCIQRDADRSKMFPQTRRILNRYYQDEIARLEELIGRKVPESWGRTA</sequence>
<dbReference type="AlphaFoldDB" id="A0A9D2EKJ1"/>
<gene>
    <name evidence="4" type="ORF">H9968_03960</name>
</gene>
<name>A0A9D2EKJ1_9FIRM</name>
<evidence type="ECO:0000259" key="3">
    <source>
        <dbReference type="Pfam" id="PF00685"/>
    </source>
</evidence>
<comment type="caution">
    <text evidence="4">The sequence shown here is derived from an EMBL/GenBank/DDBJ whole genome shotgun (WGS) entry which is preliminary data.</text>
</comment>
<feature type="domain" description="Sulfotransferase" evidence="3">
    <location>
        <begin position="4"/>
        <end position="211"/>
    </location>
</feature>
<keyword evidence="1" id="KW-0808">Transferase</keyword>
<dbReference type="InterPro" id="IPR000863">
    <property type="entry name" value="Sulfotransferase_dom"/>
</dbReference>
<dbReference type="PANTHER" id="PTHR10605">
    <property type="entry name" value="HEPARAN SULFATE SULFOTRANSFERASE"/>
    <property type="match status" value="1"/>
</dbReference>
<dbReference type="PANTHER" id="PTHR10605:SF56">
    <property type="entry name" value="BIFUNCTIONAL HEPARAN SULFATE N-DEACETYLASE_N-SULFOTRANSFERASE"/>
    <property type="match status" value="1"/>
</dbReference>